<dbReference type="Pfam" id="PF17963">
    <property type="entry name" value="Big_9"/>
    <property type="match status" value="1"/>
</dbReference>
<feature type="compositionally biased region" description="Acidic residues" evidence="1">
    <location>
        <begin position="97"/>
        <end position="118"/>
    </location>
</feature>
<organism evidence="2 3">
    <name type="scientific">Mycolicibacterium iranicum</name>
    <name type="common">Mycobacterium iranicum</name>
    <dbReference type="NCBI Taxonomy" id="912594"/>
    <lineage>
        <taxon>Bacteria</taxon>
        <taxon>Bacillati</taxon>
        <taxon>Actinomycetota</taxon>
        <taxon>Actinomycetes</taxon>
        <taxon>Mycobacteriales</taxon>
        <taxon>Mycobacteriaceae</taxon>
        <taxon>Mycolicibacterium</taxon>
    </lineage>
</organism>
<evidence type="ECO:0000256" key="1">
    <source>
        <dbReference type="SAM" id="MobiDB-lite"/>
    </source>
</evidence>
<feature type="region of interest" description="Disordered" evidence="1">
    <location>
        <begin position="52"/>
        <end position="132"/>
    </location>
</feature>
<evidence type="ECO:0000313" key="2">
    <source>
        <dbReference type="EMBL" id="MCZ0731951.1"/>
    </source>
</evidence>
<name>A0ABT4HQ23_MYCIR</name>
<protein>
    <submittedName>
        <fullName evidence="2">Ig-like domain-containing protein</fullName>
    </submittedName>
</protein>
<dbReference type="SUPFAM" id="SSF55486">
    <property type="entry name" value="Metalloproteases ('zincins'), catalytic domain"/>
    <property type="match status" value="1"/>
</dbReference>
<feature type="region of interest" description="Disordered" evidence="1">
    <location>
        <begin position="1"/>
        <end position="25"/>
    </location>
</feature>
<feature type="compositionally biased region" description="Basic and acidic residues" evidence="1">
    <location>
        <begin position="1"/>
        <end position="24"/>
    </location>
</feature>
<comment type="caution">
    <text evidence="2">The sequence shown here is derived from an EMBL/GenBank/DDBJ whole genome shotgun (WGS) entry which is preliminary data.</text>
</comment>
<sequence>MSDDVRKSLTERRVGRHRRSDDFPVRQWLKLGLASAGMGAALLGFSLVGPDAATATADTGTESSASAGSSDSSDSSDSSGSTQRAKSTKATKAADADVSDGETGSDADSDGDETDDETGDRTDDRSDDDAAVDDDRADEIAADANDSDAVSNLVEVADDEAGVDFDGPPATLAAPATGATASMPPYESQQSPYQEAVAEILQNWTDRHQTWVDSLDVSDQRKERLTASFLAMRRTFFNQAPTVAPIQVTGVISGPITGTVGAIDPDGDRLIYIMTRGPKTGSVKLGADGTYTYVPGDDFDGVDTFHVVAIDVGLHMNLLQPLRPIASGLATSLINQGAVRFDFNYTAGRDYWSDESRGALHRAADLLIEHFRVVKPVVLTYDVTGFEDENVGTIANAYGLLTNEQSGFWYTRIQHEIITGEDLNGQEADGYINVNFAKPLAFGDDVPANQLDFTTTIMHELLHSFGFNFGSGVNGRWHVFARFIMTDGGNRLVNDDYTLNTAYTPNVLGSNNGLFFGGANAVAANGGQLVRIYTPNPLEPGSSLTHLDLQTFGNFLMSPKLSGGPGVRTLTPLELGIFKDLGYTVVPLVALPTAV</sequence>
<proteinExistence type="predicted"/>
<gene>
    <name evidence="2" type="ORF">OY187_28245</name>
</gene>
<dbReference type="EMBL" id="JAPQYE010000023">
    <property type="protein sequence ID" value="MCZ0731951.1"/>
    <property type="molecule type" value="Genomic_DNA"/>
</dbReference>
<reference evidence="2" key="1">
    <citation type="submission" date="2022-12" db="EMBL/GenBank/DDBJ databases">
        <title>Whole genome sequence of Mycolicibacterium iranicum strain SBH312.</title>
        <authorList>
            <person name="Jani J."/>
            <person name="Arifin Mustapha Z."/>
            <person name="Ahmed K."/>
            <person name="Kai Ling C."/>
        </authorList>
    </citation>
    <scope>NUCLEOTIDE SEQUENCE</scope>
    <source>
        <strain evidence="2">SBH312</strain>
    </source>
</reference>
<dbReference type="Proteomes" id="UP001084650">
    <property type="component" value="Unassembled WGS sequence"/>
</dbReference>
<keyword evidence="3" id="KW-1185">Reference proteome</keyword>
<feature type="compositionally biased region" description="Low complexity" evidence="1">
    <location>
        <begin position="52"/>
        <end position="93"/>
    </location>
</feature>
<accession>A0ABT4HQ23</accession>
<evidence type="ECO:0000313" key="3">
    <source>
        <dbReference type="Proteomes" id="UP001084650"/>
    </source>
</evidence>